<dbReference type="SMART" id="SM00867">
    <property type="entry name" value="YceI"/>
    <property type="match status" value="1"/>
</dbReference>
<gene>
    <name evidence="3" type="ORF">JGU71_22330</name>
</gene>
<comment type="similarity">
    <text evidence="1">Belongs to the UPF0312 family.</text>
</comment>
<dbReference type="AlphaFoldDB" id="A0A934U5R3"/>
<comment type="caution">
    <text evidence="3">The sequence shown here is derived from an EMBL/GenBank/DDBJ whole genome shotgun (WGS) entry which is preliminary data.</text>
</comment>
<dbReference type="InterPro" id="IPR007372">
    <property type="entry name" value="Lipid/polyisoprenoid-bd_YceI"/>
</dbReference>
<sequence length="170" mass="17995">MNKPVAAPVSARRWAVDVEHSTATFTVVKLGHTVTGTVPIREGSVSFGQDGGLELAKGVAELSLIDTGNMRGDLDLRKPRFLDLDNHPVAAFVATDAVATATGWRVAGHLTVRGNSAMVYFDVTLDGSGDEVSLCGTAIFDRRDLGIKAPRLLIGRTIAMTVRARLAPVA</sequence>
<dbReference type="Pfam" id="PF04264">
    <property type="entry name" value="YceI"/>
    <property type="match status" value="1"/>
</dbReference>
<evidence type="ECO:0000313" key="3">
    <source>
        <dbReference type="EMBL" id="MBJ8341627.1"/>
    </source>
</evidence>
<dbReference type="SUPFAM" id="SSF101874">
    <property type="entry name" value="YceI-like"/>
    <property type="match status" value="1"/>
</dbReference>
<organism evidence="3 4">
    <name type="scientific">Antrihabitans stalagmiti</name>
    <dbReference type="NCBI Taxonomy" id="2799499"/>
    <lineage>
        <taxon>Bacteria</taxon>
        <taxon>Bacillati</taxon>
        <taxon>Actinomycetota</taxon>
        <taxon>Actinomycetes</taxon>
        <taxon>Mycobacteriales</taxon>
        <taxon>Nocardiaceae</taxon>
        <taxon>Antrihabitans</taxon>
    </lineage>
</organism>
<evidence type="ECO:0000313" key="4">
    <source>
        <dbReference type="Proteomes" id="UP000655868"/>
    </source>
</evidence>
<dbReference type="Gene3D" id="2.40.128.110">
    <property type="entry name" value="Lipid/polyisoprenoid-binding, YceI-like"/>
    <property type="match status" value="1"/>
</dbReference>
<reference evidence="3" key="1">
    <citation type="submission" date="2020-12" db="EMBL/GenBank/DDBJ databases">
        <title>Antrihabitans popcorni sp. nov. and Antrihabitans auranticaus sp. nov., isolated from a larva cave.</title>
        <authorList>
            <person name="Lee S.D."/>
            <person name="Kim I.S."/>
        </authorList>
    </citation>
    <scope>NUCLEOTIDE SEQUENCE</scope>
    <source>
        <strain evidence="3">YC3-6</strain>
    </source>
</reference>
<keyword evidence="4" id="KW-1185">Reference proteome</keyword>
<dbReference type="Proteomes" id="UP000655868">
    <property type="component" value="Unassembled WGS sequence"/>
</dbReference>
<feature type="domain" description="Lipid/polyisoprenoid-binding YceI-like" evidence="2">
    <location>
        <begin position="13"/>
        <end position="167"/>
    </location>
</feature>
<evidence type="ECO:0000259" key="2">
    <source>
        <dbReference type="SMART" id="SM00867"/>
    </source>
</evidence>
<dbReference type="InterPro" id="IPR036761">
    <property type="entry name" value="TTHA0802/YceI-like_sf"/>
</dbReference>
<dbReference type="RefSeq" id="WP_199706705.1">
    <property type="nucleotide sequence ID" value="NZ_JAEMNV010000008.1"/>
</dbReference>
<dbReference type="EMBL" id="JAEMNV010000008">
    <property type="protein sequence ID" value="MBJ8341627.1"/>
    <property type="molecule type" value="Genomic_DNA"/>
</dbReference>
<dbReference type="PANTHER" id="PTHR34406:SF1">
    <property type="entry name" value="PROTEIN YCEI"/>
    <property type="match status" value="1"/>
</dbReference>
<name>A0A934U5R3_9NOCA</name>
<protein>
    <submittedName>
        <fullName evidence="3">YceI family protein</fullName>
    </submittedName>
</protein>
<accession>A0A934U5R3</accession>
<proteinExistence type="inferred from homology"/>
<dbReference type="PANTHER" id="PTHR34406">
    <property type="entry name" value="PROTEIN YCEI"/>
    <property type="match status" value="1"/>
</dbReference>
<evidence type="ECO:0000256" key="1">
    <source>
        <dbReference type="ARBA" id="ARBA00008812"/>
    </source>
</evidence>